<dbReference type="Gene3D" id="3.40.630.30">
    <property type="match status" value="1"/>
</dbReference>
<dbReference type="PROSITE" id="PS51186">
    <property type="entry name" value="GNAT"/>
    <property type="match status" value="1"/>
</dbReference>
<dbReference type="SUPFAM" id="SSF55729">
    <property type="entry name" value="Acyl-CoA N-acyltransferases (Nat)"/>
    <property type="match status" value="1"/>
</dbReference>
<dbReference type="PANTHER" id="PTHR43420">
    <property type="entry name" value="ACETYLTRANSFERASE"/>
    <property type="match status" value="1"/>
</dbReference>
<name>B3EPQ7_CHLPB</name>
<dbReference type="InterPro" id="IPR050680">
    <property type="entry name" value="YpeA/RimI_acetyltransf"/>
</dbReference>
<dbReference type="InterPro" id="IPR000182">
    <property type="entry name" value="GNAT_dom"/>
</dbReference>
<dbReference type="CDD" id="cd04301">
    <property type="entry name" value="NAT_SF"/>
    <property type="match status" value="1"/>
</dbReference>
<evidence type="ECO:0000256" key="2">
    <source>
        <dbReference type="ARBA" id="ARBA00023315"/>
    </source>
</evidence>
<accession>B3EPQ7</accession>
<organism evidence="4">
    <name type="scientific">Chlorobium phaeobacteroides (strain BS1)</name>
    <dbReference type="NCBI Taxonomy" id="331678"/>
    <lineage>
        <taxon>Bacteria</taxon>
        <taxon>Pseudomonadati</taxon>
        <taxon>Chlorobiota</taxon>
        <taxon>Chlorobiia</taxon>
        <taxon>Chlorobiales</taxon>
        <taxon>Chlorobiaceae</taxon>
        <taxon>Chlorobium/Pelodictyon group</taxon>
        <taxon>Chlorobium</taxon>
    </lineage>
</organism>
<feature type="domain" description="N-acetyltransferase" evidence="3">
    <location>
        <begin position="1"/>
        <end position="66"/>
    </location>
</feature>
<evidence type="ECO:0000313" key="4">
    <source>
        <dbReference type="EMBL" id="ACE05297.1"/>
    </source>
</evidence>
<dbReference type="InterPro" id="IPR016181">
    <property type="entry name" value="Acyl_CoA_acyltransferase"/>
</dbReference>
<dbReference type="KEGG" id="cpb:Cphamn1_2399"/>
<dbReference type="HOGENOM" id="CLU_2823258_0_0_10"/>
<keyword evidence="2" id="KW-0012">Acyltransferase</keyword>
<evidence type="ECO:0000259" key="3">
    <source>
        <dbReference type="PROSITE" id="PS51186"/>
    </source>
</evidence>
<proteinExistence type="predicted"/>
<protein>
    <submittedName>
        <fullName evidence="4">Putative acetyltransferase</fullName>
    </submittedName>
</protein>
<sequence length="66" mass="7733">MFVAESWRGQGIGKQLLATAEEEAKTRGCSRLMLCNNRDRDSYRRGFYQKLGWEERASIANFIFRL</sequence>
<reference evidence="4" key="1">
    <citation type="submission" date="2008-06" db="EMBL/GenBank/DDBJ databases">
        <title>Complete sequence of Chlorobium phaeobacteroides BS1.</title>
        <authorList>
            <consortium name="US DOE Joint Genome Institute"/>
            <person name="Lucas S."/>
            <person name="Copeland A."/>
            <person name="Lapidus A."/>
            <person name="Glavina del Rio T."/>
            <person name="Dalin E."/>
            <person name="Tice H."/>
            <person name="Bruce D."/>
            <person name="Goodwin L."/>
            <person name="Pitluck S."/>
            <person name="Schmutz J."/>
            <person name="Larimer F."/>
            <person name="Land M."/>
            <person name="Hauser L."/>
            <person name="Kyrpides N."/>
            <person name="Ovchinnikova G."/>
            <person name="Li T."/>
            <person name="Liu Z."/>
            <person name="Zhao F."/>
            <person name="Overmann J."/>
            <person name="Bryant D.A."/>
            <person name="Richardson P."/>
        </authorList>
    </citation>
    <scope>NUCLEOTIDE SEQUENCE [LARGE SCALE GENOMIC DNA]</scope>
    <source>
        <strain evidence="4">BS1</strain>
    </source>
</reference>
<evidence type="ECO:0000256" key="1">
    <source>
        <dbReference type="ARBA" id="ARBA00022679"/>
    </source>
</evidence>
<dbReference type="STRING" id="331678.Cphamn1_2399"/>
<dbReference type="GO" id="GO:0016747">
    <property type="term" value="F:acyltransferase activity, transferring groups other than amino-acyl groups"/>
    <property type="evidence" value="ECO:0007669"/>
    <property type="project" value="InterPro"/>
</dbReference>
<dbReference type="PANTHER" id="PTHR43420:SF47">
    <property type="entry name" value="N-ACETYLTRANSFERASE DOMAIN-CONTAINING PROTEIN"/>
    <property type="match status" value="1"/>
</dbReference>
<dbReference type="EMBL" id="CP001101">
    <property type="protein sequence ID" value="ACE05297.1"/>
    <property type="molecule type" value="Genomic_DNA"/>
</dbReference>
<keyword evidence="1 4" id="KW-0808">Transferase</keyword>
<gene>
    <name evidence="4" type="ordered locus">Cphamn1_2399</name>
</gene>
<dbReference type="Pfam" id="PF00583">
    <property type="entry name" value="Acetyltransf_1"/>
    <property type="match status" value="1"/>
</dbReference>
<dbReference type="AlphaFoldDB" id="B3EPQ7"/>
<dbReference type="eggNOG" id="COG0456">
    <property type="taxonomic scope" value="Bacteria"/>
</dbReference>